<keyword evidence="1" id="KW-0805">Transcription regulation</keyword>
<dbReference type="PANTHER" id="PTHR30136">
    <property type="entry name" value="HELIX-TURN-HELIX TRANSCRIPTIONAL REGULATOR, ICLR FAMILY"/>
    <property type="match status" value="1"/>
</dbReference>
<dbReference type="InterPro" id="IPR029016">
    <property type="entry name" value="GAF-like_dom_sf"/>
</dbReference>
<keyword evidence="2 6" id="KW-0238">DNA-binding</keyword>
<dbReference type="InterPro" id="IPR036388">
    <property type="entry name" value="WH-like_DNA-bd_sf"/>
</dbReference>
<evidence type="ECO:0000313" key="6">
    <source>
        <dbReference type="EMBL" id="MDR6536266.1"/>
    </source>
</evidence>
<dbReference type="Proteomes" id="UP001184230">
    <property type="component" value="Unassembled WGS sequence"/>
</dbReference>
<dbReference type="Pfam" id="PF09339">
    <property type="entry name" value="HTH_IclR"/>
    <property type="match status" value="1"/>
</dbReference>
<protein>
    <submittedName>
        <fullName evidence="6">DNA-binding IclR family transcriptional regulator</fullName>
    </submittedName>
</protein>
<gene>
    <name evidence="6" type="ORF">J2739_002039</name>
</gene>
<dbReference type="RefSeq" id="WP_309901135.1">
    <property type="nucleotide sequence ID" value="NZ_JAVDRF010000004.1"/>
</dbReference>
<evidence type="ECO:0000256" key="3">
    <source>
        <dbReference type="ARBA" id="ARBA00023163"/>
    </source>
</evidence>
<dbReference type="PROSITE" id="PS51077">
    <property type="entry name" value="HTH_ICLR"/>
    <property type="match status" value="1"/>
</dbReference>
<keyword evidence="7" id="KW-1185">Reference proteome</keyword>
<dbReference type="PROSITE" id="PS51078">
    <property type="entry name" value="ICLR_ED"/>
    <property type="match status" value="1"/>
</dbReference>
<accession>A0ABU1NEF4</accession>
<feature type="domain" description="IclR-ED" evidence="5">
    <location>
        <begin position="81"/>
        <end position="240"/>
    </location>
</feature>
<dbReference type="InterPro" id="IPR014757">
    <property type="entry name" value="Tscrpt_reg_IclR_C"/>
</dbReference>
<dbReference type="InterPro" id="IPR050707">
    <property type="entry name" value="HTH_MetabolicPath_Reg"/>
</dbReference>
<comment type="caution">
    <text evidence="6">The sequence shown here is derived from an EMBL/GenBank/DDBJ whole genome shotgun (WGS) entry which is preliminary data.</text>
</comment>
<name>A0ABU1NEF4_9BURK</name>
<evidence type="ECO:0000313" key="7">
    <source>
        <dbReference type="Proteomes" id="UP001184230"/>
    </source>
</evidence>
<dbReference type="Gene3D" id="3.30.450.40">
    <property type="match status" value="2"/>
</dbReference>
<dbReference type="InterPro" id="IPR005471">
    <property type="entry name" value="Tscrpt_reg_IclR_N"/>
</dbReference>
<proteinExistence type="predicted"/>
<dbReference type="SMART" id="SM00346">
    <property type="entry name" value="HTH_ICLR"/>
    <property type="match status" value="1"/>
</dbReference>
<sequence length="266" mass="28431">MTEPKPTAQTADNAESSGVAVLDRAFSLLAAFGATDAALTLTELSKRTGLYKSTVLRLLSALEHGGFIRKLADGQYAIGPQPLRLASIYQRSFQVGHVIEPILKQLSVATGETASFYVRHEDKRIALFRVEPSRAVRASVQIGQEYAVAQGASGKVLLAFSLPARPELQAVREQYWAVSYGERDPETASVAAPVFGVTGELQGALAISGPRARLAPSETMYEACRHVLEAAREATMALGGPAIHYAQSLERMTAESFDAPTAALVS</sequence>
<dbReference type="SUPFAM" id="SSF55781">
    <property type="entry name" value="GAF domain-like"/>
    <property type="match status" value="1"/>
</dbReference>
<evidence type="ECO:0000256" key="1">
    <source>
        <dbReference type="ARBA" id="ARBA00023015"/>
    </source>
</evidence>
<evidence type="ECO:0000256" key="2">
    <source>
        <dbReference type="ARBA" id="ARBA00023125"/>
    </source>
</evidence>
<dbReference type="GO" id="GO:0003677">
    <property type="term" value="F:DNA binding"/>
    <property type="evidence" value="ECO:0007669"/>
    <property type="project" value="UniProtKB-KW"/>
</dbReference>
<keyword evidence="3" id="KW-0804">Transcription</keyword>
<organism evidence="6 7">
    <name type="scientific">Variovorax soli</name>
    <dbReference type="NCBI Taxonomy" id="376815"/>
    <lineage>
        <taxon>Bacteria</taxon>
        <taxon>Pseudomonadati</taxon>
        <taxon>Pseudomonadota</taxon>
        <taxon>Betaproteobacteria</taxon>
        <taxon>Burkholderiales</taxon>
        <taxon>Comamonadaceae</taxon>
        <taxon>Variovorax</taxon>
    </lineage>
</organism>
<feature type="domain" description="HTH iclR-type" evidence="4">
    <location>
        <begin position="19"/>
        <end position="80"/>
    </location>
</feature>
<dbReference type="PANTHER" id="PTHR30136:SF39">
    <property type="entry name" value="TRANSCRIPTIONAL REGULATORY PROTEIN"/>
    <property type="match status" value="1"/>
</dbReference>
<dbReference type="Pfam" id="PF01614">
    <property type="entry name" value="IclR_C"/>
    <property type="match status" value="2"/>
</dbReference>
<reference evidence="6 7" key="1">
    <citation type="submission" date="2023-07" db="EMBL/GenBank/DDBJ databases">
        <title>Sorghum-associated microbial communities from plants grown in Nebraska, USA.</title>
        <authorList>
            <person name="Schachtman D."/>
        </authorList>
    </citation>
    <scope>NUCLEOTIDE SEQUENCE [LARGE SCALE GENOMIC DNA]</scope>
    <source>
        <strain evidence="6 7">DS1781</strain>
    </source>
</reference>
<evidence type="ECO:0000259" key="4">
    <source>
        <dbReference type="PROSITE" id="PS51077"/>
    </source>
</evidence>
<dbReference type="Gene3D" id="1.10.10.10">
    <property type="entry name" value="Winged helix-like DNA-binding domain superfamily/Winged helix DNA-binding domain"/>
    <property type="match status" value="1"/>
</dbReference>
<evidence type="ECO:0000259" key="5">
    <source>
        <dbReference type="PROSITE" id="PS51078"/>
    </source>
</evidence>
<dbReference type="EMBL" id="JAVDRF010000004">
    <property type="protein sequence ID" value="MDR6536266.1"/>
    <property type="molecule type" value="Genomic_DNA"/>
</dbReference>
<dbReference type="InterPro" id="IPR036390">
    <property type="entry name" value="WH_DNA-bd_sf"/>
</dbReference>
<dbReference type="SUPFAM" id="SSF46785">
    <property type="entry name" value="Winged helix' DNA-binding domain"/>
    <property type="match status" value="1"/>
</dbReference>